<feature type="non-terminal residue" evidence="1">
    <location>
        <position position="1"/>
    </location>
</feature>
<gene>
    <name evidence="1" type="ORF">K0M31_009440</name>
</gene>
<dbReference type="Proteomes" id="UP001177670">
    <property type="component" value="Unassembled WGS sequence"/>
</dbReference>
<proteinExistence type="predicted"/>
<dbReference type="AlphaFoldDB" id="A0AA40FNV0"/>
<name>A0AA40FNV0_9HYME</name>
<evidence type="ECO:0000313" key="2">
    <source>
        <dbReference type="Proteomes" id="UP001177670"/>
    </source>
</evidence>
<sequence>QSAAAFVVSCTWLINVPAQPGRRGRGGGKAGAITARGVVAHCGEHNESSRLSIPKENVPGSSARFGNKRREASLSDNFADPSTTLSLSTTNFRLIFGSNNTVYLLSFAAAVIFENMLGE</sequence>
<organism evidence="1 2">
    <name type="scientific">Melipona bicolor</name>
    <dbReference type="NCBI Taxonomy" id="60889"/>
    <lineage>
        <taxon>Eukaryota</taxon>
        <taxon>Metazoa</taxon>
        <taxon>Ecdysozoa</taxon>
        <taxon>Arthropoda</taxon>
        <taxon>Hexapoda</taxon>
        <taxon>Insecta</taxon>
        <taxon>Pterygota</taxon>
        <taxon>Neoptera</taxon>
        <taxon>Endopterygota</taxon>
        <taxon>Hymenoptera</taxon>
        <taxon>Apocrita</taxon>
        <taxon>Aculeata</taxon>
        <taxon>Apoidea</taxon>
        <taxon>Anthophila</taxon>
        <taxon>Apidae</taxon>
        <taxon>Melipona</taxon>
    </lineage>
</organism>
<reference evidence="1" key="1">
    <citation type="submission" date="2021-10" db="EMBL/GenBank/DDBJ databases">
        <title>Melipona bicolor Genome sequencing and assembly.</title>
        <authorList>
            <person name="Araujo N.S."/>
            <person name="Arias M.C."/>
        </authorList>
    </citation>
    <scope>NUCLEOTIDE SEQUENCE</scope>
    <source>
        <strain evidence="1">USP_2M_L1-L4_2017</strain>
        <tissue evidence="1">Whole body</tissue>
    </source>
</reference>
<comment type="caution">
    <text evidence="1">The sequence shown here is derived from an EMBL/GenBank/DDBJ whole genome shotgun (WGS) entry which is preliminary data.</text>
</comment>
<keyword evidence="2" id="KW-1185">Reference proteome</keyword>
<dbReference type="EMBL" id="JAHYIQ010000023">
    <property type="protein sequence ID" value="KAK1122214.1"/>
    <property type="molecule type" value="Genomic_DNA"/>
</dbReference>
<accession>A0AA40FNV0</accession>
<protein>
    <submittedName>
        <fullName evidence="1">Uncharacterized protein</fullName>
    </submittedName>
</protein>
<evidence type="ECO:0000313" key="1">
    <source>
        <dbReference type="EMBL" id="KAK1122214.1"/>
    </source>
</evidence>